<dbReference type="AlphaFoldDB" id="A0A6J7LMF4"/>
<name>A0A6J7LMF4_9ZZZZ</name>
<dbReference type="EMBL" id="CAEZXS010000004">
    <property type="protein sequence ID" value="CAB4685101.1"/>
    <property type="molecule type" value="Genomic_DNA"/>
</dbReference>
<organism evidence="3">
    <name type="scientific">freshwater metagenome</name>
    <dbReference type="NCBI Taxonomy" id="449393"/>
    <lineage>
        <taxon>unclassified sequences</taxon>
        <taxon>metagenomes</taxon>
        <taxon>ecological metagenomes</taxon>
    </lineage>
</organism>
<accession>A0A6J7LMF4</accession>
<dbReference type="EMBL" id="CAFBOG010000005">
    <property type="protein sequence ID" value="CAB4968695.1"/>
    <property type="molecule type" value="Genomic_DNA"/>
</dbReference>
<evidence type="ECO:0000256" key="1">
    <source>
        <dbReference type="SAM" id="MobiDB-lite"/>
    </source>
</evidence>
<proteinExistence type="predicted"/>
<gene>
    <name evidence="2" type="ORF">UFOPK2582_00069</name>
    <name evidence="3" type="ORF">UFOPK3914_00121</name>
    <name evidence="4" type="ORF">UFOPK4354_00367</name>
</gene>
<dbReference type="PROSITE" id="PS51257">
    <property type="entry name" value="PROKAR_LIPOPROTEIN"/>
    <property type="match status" value="1"/>
</dbReference>
<feature type="region of interest" description="Disordered" evidence="1">
    <location>
        <begin position="49"/>
        <end position="73"/>
    </location>
</feature>
<dbReference type="EMBL" id="CAFBQW010000025">
    <property type="protein sequence ID" value="CAB5062871.1"/>
    <property type="molecule type" value="Genomic_DNA"/>
</dbReference>
<sequence>MTKHSSNSQAFRRRAVAIASIAVVGFAGAAGCSSKSDASSAASTTTTAAASGASTSGSGADQVLPVTTNPISNTSTAQTMKITSVLVENNVDPVTGKAAEDHLEITLTNTGPTELSGFEVYTTYTDPTDKISESYYTALPSTFTIAPGASRVAHFDASGATDHFPVNKFSLFATSKNALDVEVVVSANGAAVQTTTLKKDAGGAENPSE</sequence>
<feature type="compositionally biased region" description="Low complexity" evidence="1">
    <location>
        <begin position="49"/>
        <end position="60"/>
    </location>
</feature>
<reference evidence="3" key="1">
    <citation type="submission" date="2020-05" db="EMBL/GenBank/DDBJ databases">
        <authorList>
            <person name="Chiriac C."/>
            <person name="Salcher M."/>
            <person name="Ghai R."/>
            <person name="Kavagutti S V."/>
        </authorList>
    </citation>
    <scope>NUCLEOTIDE SEQUENCE</scope>
</reference>
<evidence type="ECO:0000313" key="4">
    <source>
        <dbReference type="EMBL" id="CAB5062871.1"/>
    </source>
</evidence>
<protein>
    <submittedName>
        <fullName evidence="3">Unannotated protein</fullName>
    </submittedName>
</protein>
<evidence type="ECO:0000313" key="3">
    <source>
        <dbReference type="EMBL" id="CAB4968695.1"/>
    </source>
</evidence>
<evidence type="ECO:0000313" key="2">
    <source>
        <dbReference type="EMBL" id="CAB4685101.1"/>
    </source>
</evidence>